<dbReference type="AlphaFoldDB" id="S7QH55"/>
<dbReference type="Proteomes" id="UP000030669">
    <property type="component" value="Unassembled WGS sequence"/>
</dbReference>
<evidence type="ECO:0000313" key="2">
    <source>
        <dbReference type="EMBL" id="EPQ58578.1"/>
    </source>
</evidence>
<reference evidence="2 3" key="1">
    <citation type="journal article" date="2012" name="Science">
        <title>The Paleozoic origin of enzymatic lignin decomposition reconstructed from 31 fungal genomes.</title>
        <authorList>
            <person name="Floudas D."/>
            <person name="Binder M."/>
            <person name="Riley R."/>
            <person name="Barry K."/>
            <person name="Blanchette R.A."/>
            <person name="Henrissat B."/>
            <person name="Martinez A.T."/>
            <person name="Otillar R."/>
            <person name="Spatafora J.W."/>
            <person name="Yadav J.S."/>
            <person name="Aerts A."/>
            <person name="Benoit I."/>
            <person name="Boyd A."/>
            <person name="Carlson A."/>
            <person name="Copeland A."/>
            <person name="Coutinho P.M."/>
            <person name="de Vries R.P."/>
            <person name="Ferreira P."/>
            <person name="Findley K."/>
            <person name="Foster B."/>
            <person name="Gaskell J."/>
            <person name="Glotzer D."/>
            <person name="Gorecki P."/>
            <person name="Heitman J."/>
            <person name="Hesse C."/>
            <person name="Hori C."/>
            <person name="Igarashi K."/>
            <person name="Jurgens J.A."/>
            <person name="Kallen N."/>
            <person name="Kersten P."/>
            <person name="Kohler A."/>
            <person name="Kuees U."/>
            <person name="Kumar T.K.A."/>
            <person name="Kuo A."/>
            <person name="LaButti K."/>
            <person name="Larrondo L.F."/>
            <person name="Lindquist E."/>
            <person name="Ling A."/>
            <person name="Lombard V."/>
            <person name="Lucas S."/>
            <person name="Lundell T."/>
            <person name="Martin R."/>
            <person name="McLaughlin D.J."/>
            <person name="Morgenstern I."/>
            <person name="Morin E."/>
            <person name="Murat C."/>
            <person name="Nagy L.G."/>
            <person name="Nolan M."/>
            <person name="Ohm R.A."/>
            <person name="Patyshakuliyeva A."/>
            <person name="Rokas A."/>
            <person name="Ruiz-Duenas F.J."/>
            <person name="Sabat G."/>
            <person name="Salamov A."/>
            <person name="Samejima M."/>
            <person name="Schmutz J."/>
            <person name="Slot J.C."/>
            <person name="St John F."/>
            <person name="Stenlid J."/>
            <person name="Sun H."/>
            <person name="Sun S."/>
            <person name="Syed K."/>
            <person name="Tsang A."/>
            <person name="Wiebenga A."/>
            <person name="Young D."/>
            <person name="Pisabarro A."/>
            <person name="Eastwood D.C."/>
            <person name="Martin F."/>
            <person name="Cullen D."/>
            <person name="Grigoriev I.V."/>
            <person name="Hibbett D.S."/>
        </authorList>
    </citation>
    <scope>NUCLEOTIDE SEQUENCE [LARGE SCALE GENOMIC DNA]</scope>
    <source>
        <strain evidence="2 3">ATCC 11539</strain>
    </source>
</reference>
<sequence length="84" mass="9068">MWRPPLSVAPSKPSTPTNSSAGSPPPYGHHHLAAYHPAHLRRPMLQNVQGNNSFPAPIHSAPPASGVFSPPPNPFGPQTWRSHR</sequence>
<dbReference type="GeneID" id="19307189"/>
<keyword evidence="3" id="KW-1185">Reference proteome</keyword>
<protein>
    <submittedName>
        <fullName evidence="2">Uncharacterized protein</fullName>
    </submittedName>
</protein>
<accession>S7QH55</accession>
<proteinExistence type="predicted"/>
<dbReference type="RefSeq" id="XP_007863075.1">
    <property type="nucleotide sequence ID" value="XM_007864884.1"/>
</dbReference>
<feature type="region of interest" description="Disordered" evidence="1">
    <location>
        <begin position="1"/>
        <end position="84"/>
    </location>
</feature>
<dbReference type="HOGENOM" id="CLU_2527677_0_0_1"/>
<dbReference type="EMBL" id="KB469298">
    <property type="protein sequence ID" value="EPQ58578.1"/>
    <property type="molecule type" value="Genomic_DNA"/>
</dbReference>
<dbReference type="KEGG" id="gtr:GLOTRDRAFT_57655"/>
<evidence type="ECO:0000256" key="1">
    <source>
        <dbReference type="SAM" id="MobiDB-lite"/>
    </source>
</evidence>
<name>S7QH55_GLOTA</name>
<feature type="compositionally biased region" description="Polar residues" evidence="1">
    <location>
        <begin position="12"/>
        <end position="22"/>
    </location>
</feature>
<evidence type="ECO:0000313" key="3">
    <source>
        <dbReference type="Proteomes" id="UP000030669"/>
    </source>
</evidence>
<organism evidence="2 3">
    <name type="scientific">Gloeophyllum trabeum (strain ATCC 11539 / FP-39264 / Madison 617)</name>
    <name type="common">Brown rot fungus</name>
    <dbReference type="NCBI Taxonomy" id="670483"/>
    <lineage>
        <taxon>Eukaryota</taxon>
        <taxon>Fungi</taxon>
        <taxon>Dikarya</taxon>
        <taxon>Basidiomycota</taxon>
        <taxon>Agaricomycotina</taxon>
        <taxon>Agaricomycetes</taxon>
        <taxon>Gloeophyllales</taxon>
        <taxon>Gloeophyllaceae</taxon>
        <taxon>Gloeophyllum</taxon>
    </lineage>
</organism>
<gene>
    <name evidence="2" type="ORF">GLOTRDRAFT_57655</name>
</gene>
<feature type="compositionally biased region" description="Basic residues" evidence="1">
    <location>
        <begin position="28"/>
        <end position="42"/>
    </location>
</feature>